<sequence>MTQVTPSEGKERRRTYRYPSAELRTKLRTKRGLFGESWDEVSSKDFNHQGISIISPDVLKEGASILLSIELVMEMGSVTIPKLSGIVRHVKTVGRQYRYGIEFDSSQKGQGSESLQAQLLRIEELVDRAQSVAKRIQQRNSSDS</sequence>
<dbReference type="EMBL" id="BAABBO010000009">
    <property type="protein sequence ID" value="GAA3960707.1"/>
    <property type="molecule type" value="Genomic_DNA"/>
</dbReference>
<name>A0ABP7P733_9GAMM</name>
<dbReference type="Proteomes" id="UP001501337">
    <property type="component" value="Unassembled WGS sequence"/>
</dbReference>
<dbReference type="RefSeq" id="WP_344805581.1">
    <property type="nucleotide sequence ID" value="NZ_BAABBO010000009.1"/>
</dbReference>
<accession>A0ABP7P733</accession>
<evidence type="ECO:0000259" key="2">
    <source>
        <dbReference type="Pfam" id="PF07238"/>
    </source>
</evidence>
<dbReference type="Pfam" id="PF07238">
    <property type="entry name" value="PilZ"/>
    <property type="match status" value="1"/>
</dbReference>
<evidence type="ECO:0000256" key="1">
    <source>
        <dbReference type="SAM" id="Coils"/>
    </source>
</evidence>
<feature type="coiled-coil region" evidence="1">
    <location>
        <begin position="112"/>
        <end position="139"/>
    </location>
</feature>
<organism evidence="3 4">
    <name type="scientific">Allohahella marinimesophila</name>
    <dbReference type="NCBI Taxonomy" id="1054972"/>
    <lineage>
        <taxon>Bacteria</taxon>
        <taxon>Pseudomonadati</taxon>
        <taxon>Pseudomonadota</taxon>
        <taxon>Gammaproteobacteria</taxon>
        <taxon>Oceanospirillales</taxon>
        <taxon>Hahellaceae</taxon>
        <taxon>Allohahella</taxon>
    </lineage>
</organism>
<protein>
    <recommendedName>
        <fullName evidence="2">PilZ domain-containing protein</fullName>
    </recommendedName>
</protein>
<gene>
    <name evidence="3" type="ORF">GCM10022278_18500</name>
</gene>
<feature type="domain" description="PilZ" evidence="2">
    <location>
        <begin position="11"/>
        <end position="116"/>
    </location>
</feature>
<evidence type="ECO:0000313" key="4">
    <source>
        <dbReference type="Proteomes" id="UP001501337"/>
    </source>
</evidence>
<reference evidence="4" key="1">
    <citation type="journal article" date="2019" name="Int. J. Syst. Evol. Microbiol.">
        <title>The Global Catalogue of Microorganisms (GCM) 10K type strain sequencing project: providing services to taxonomists for standard genome sequencing and annotation.</title>
        <authorList>
            <consortium name="The Broad Institute Genomics Platform"/>
            <consortium name="The Broad Institute Genome Sequencing Center for Infectious Disease"/>
            <person name="Wu L."/>
            <person name="Ma J."/>
        </authorList>
    </citation>
    <scope>NUCLEOTIDE SEQUENCE [LARGE SCALE GENOMIC DNA]</scope>
    <source>
        <strain evidence="4">JCM 17555</strain>
    </source>
</reference>
<keyword evidence="4" id="KW-1185">Reference proteome</keyword>
<evidence type="ECO:0000313" key="3">
    <source>
        <dbReference type="EMBL" id="GAA3960707.1"/>
    </source>
</evidence>
<proteinExistence type="predicted"/>
<comment type="caution">
    <text evidence="3">The sequence shown here is derived from an EMBL/GenBank/DDBJ whole genome shotgun (WGS) entry which is preliminary data.</text>
</comment>
<dbReference type="InterPro" id="IPR009875">
    <property type="entry name" value="PilZ_domain"/>
</dbReference>
<keyword evidence="1" id="KW-0175">Coiled coil</keyword>